<evidence type="ECO:0000313" key="2">
    <source>
        <dbReference type="Proteomes" id="UP000507962"/>
    </source>
</evidence>
<dbReference type="EMBL" id="CAADHO010000012">
    <property type="protein sequence ID" value="VFQ46912.1"/>
    <property type="molecule type" value="Genomic_DNA"/>
</dbReference>
<accession>A0A4U8YXV8</accession>
<dbReference type="RefSeq" id="WP_180145667.1">
    <property type="nucleotide sequence ID" value="NZ_CAADHO010000012.1"/>
</dbReference>
<name>A0A4U8YXV8_9BACT</name>
<reference evidence="1 2" key="1">
    <citation type="submission" date="2019-03" db="EMBL/GenBank/DDBJ databases">
        <authorList>
            <person name="Nijsse B."/>
        </authorList>
    </citation>
    <scope>NUCLEOTIDE SEQUENCE [LARGE SCALE GENOMIC DNA]</scope>
    <source>
        <strain evidence="1">Desulfoluna butyratoxydans MSL71</strain>
    </source>
</reference>
<protein>
    <submittedName>
        <fullName evidence="1">Uncharacterized protein</fullName>
    </submittedName>
</protein>
<evidence type="ECO:0000313" key="1">
    <source>
        <dbReference type="EMBL" id="VFQ46912.1"/>
    </source>
</evidence>
<proteinExistence type="predicted"/>
<gene>
    <name evidence="1" type="ORF">MSL71_45940</name>
</gene>
<dbReference type="AlphaFoldDB" id="A0A4U8YXV8"/>
<organism evidence="1 2">
    <name type="scientific">Desulfoluna butyratoxydans</name>
    <dbReference type="NCBI Taxonomy" id="231438"/>
    <lineage>
        <taxon>Bacteria</taxon>
        <taxon>Pseudomonadati</taxon>
        <taxon>Thermodesulfobacteriota</taxon>
        <taxon>Desulfobacteria</taxon>
        <taxon>Desulfobacterales</taxon>
        <taxon>Desulfolunaceae</taxon>
        <taxon>Desulfoluna</taxon>
    </lineage>
</organism>
<keyword evidence="2" id="KW-1185">Reference proteome</keyword>
<sequence>MLFGLLKGVEAILADGLKEIRFRVPGAGASYAPAQIFLGELPPKKQGQIDFPYVIIQAVSGTDQDESSEVAVKILCGIYSAEGVEAGVNDILNLLTRCRKIVLSKRCTEDGRYTLKLPVTWECGDPDAKYFQPQPHAEGEITTHWETSGIRQTLTEDVEACL</sequence>
<dbReference type="Proteomes" id="UP000507962">
    <property type="component" value="Unassembled WGS sequence"/>
</dbReference>